<keyword evidence="4 5" id="KW-0106">Calcium</keyword>
<name>H3ADF8_LATCH</name>
<evidence type="ECO:0000256" key="2">
    <source>
        <dbReference type="ARBA" id="ARBA00022723"/>
    </source>
</evidence>
<dbReference type="InterPro" id="IPR018247">
    <property type="entry name" value="EF_Hand_1_Ca_BS"/>
</dbReference>
<evidence type="ECO:0000313" key="9">
    <source>
        <dbReference type="Proteomes" id="UP000008672"/>
    </source>
</evidence>
<sequence length="97" mass="11055">FSCSYLKKEQSSFLWLAPESFNCKKFFETSGLAKKSPTDVKNVFKILDNDQSGYIEEEELQFFLQRFDAEARTLSMNETKKFMQAADGDGDGMIGAE</sequence>
<dbReference type="HOGENOM" id="CLU_157356_0_0_1"/>
<keyword evidence="2 5" id="KW-0479">Metal-binding</keyword>
<comment type="similarity">
    <text evidence="1 6">Belongs to the parvalbumin family.</text>
</comment>
<evidence type="ECO:0000256" key="4">
    <source>
        <dbReference type="ARBA" id="ARBA00022837"/>
    </source>
</evidence>
<dbReference type="SMART" id="SM00054">
    <property type="entry name" value="EFh"/>
    <property type="match status" value="1"/>
</dbReference>
<evidence type="ECO:0000259" key="7">
    <source>
        <dbReference type="PROSITE" id="PS50222"/>
    </source>
</evidence>
<keyword evidence="9" id="KW-1185">Reference proteome</keyword>
<dbReference type="EMBL" id="AFYH01092556">
    <property type="status" value="NOT_ANNOTATED_CDS"/>
    <property type="molecule type" value="Genomic_DNA"/>
</dbReference>
<keyword evidence="3" id="KW-0677">Repeat</keyword>
<feature type="binding site" evidence="5">
    <location>
        <position position="91"/>
    </location>
    <ligand>
        <name>Ca(2+)</name>
        <dbReference type="ChEBI" id="CHEBI:29108"/>
        <label>2</label>
    </ligand>
</feature>
<dbReference type="PANTHER" id="PTHR11653:SF4">
    <property type="entry name" value="ONCOMODULIN-2-RELATED"/>
    <property type="match status" value="1"/>
</dbReference>
<dbReference type="PROSITE" id="PS00018">
    <property type="entry name" value="EF_HAND_1"/>
    <property type="match status" value="1"/>
</dbReference>
<accession>H3ADF8</accession>
<evidence type="ECO:0000256" key="5">
    <source>
        <dbReference type="PIRSR" id="PIRSR608080-1"/>
    </source>
</evidence>
<feature type="binding site" evidence="5">
    <location>
        <position position="54"/>
    </location>
    <ligand>
        <name>Ca(2+)</name>
        <dbReference type="ChEBI" id="CHEBI:29108"/>
        <label>1</label>
    </ligand>
</feature>
<evidence type="ECO:0000256" key="1">
    <source>
        <dbReference type="ARBA" id="ARBA00009753"/>
    </source>
</evidence>
<feature type="binding site" evidence="5">
    <location>
        <position position="50"/>
    </location>
    <ligand>
        <name>Ca(2+)</name>
        <dbReference type="ChEBI" id="CHEBI:29108"/>
        <label>1</label>
    </ligand>
</feature>
<dbReference type="GO" id="GO:0005509">
    <property type="term" value="F:calcium ion binding"/>
    <property type="evidence" value="ECO:0007669"/>
    <property type="project" value="UniProtKB-UniRule"/>
</dbReference>
<feature type="binding site" evidence="5">
    <location>
        <position position="89"/>
    </location>
    <ligand>
        <name>Ca(2+)</name>
        <dbReference type="ChEBI" id="CHEBI:29108"/>
        <label>1</label>
    </ligand>
</feature>
<dbReference type="Pfam" id="PF13499">
    <property type="entry name" value="EF-hand_7"/>
    <property type="match status" value="1"/>
</dbReference>
<dbReference type="OMA" id="NWLARIC"/>
<feature type="domain" description="EF-hand" evidence="7">
    <location>
        <begin position="74"/>
        <end position="97"/>
    </location>
</feature>
<dbReference type="SUPFAM" id="SSF47473">
    <property type="entry name" value="EF-hand"/>
    <property type="match status" value="1"/>
</dbReference>
<dbReference type="InParanoid" id="H3ADF8"/>
<evidence type="ECO:0000256" key="3">
    <source>
        <dbReference type="ARBA" id="ARBA00022737"/>
    </source>
</evidence>
<reference evidence="9" key="1">
    <citation type="submission" date="2011-08" db="EMBL/GenBank/DDBJ databases">
        <title>The draft genome of Latimeria chalumnae.</title>
        <authorList>
            <person name="Di Palma F."/>
            <person name="Alfoldi J."/>
            <person name="Johnson J."/>
            <person name="Berlin A."/>
            <person name="Gnerre S."/>
            <person name="Jaffe D."/>
            <person name="MacCallum I."/>
            <person name="Young S."/>
            <person name="Walker B.J."/>
            <person name="Lander E."/>
            <person name="Lindblad-Toh K."/>
        </authorList>
    </citation>
    <scope>NUCLEOTIDE SEQUENCE [LARGE SCALE GENOMIC DNA]</scope>
    <source>
        <strain evidence="9">Wild caught</strain>
    </source>
</reference>
<proteinExistence type="inferred from homology"/>
<dbReference type="Proteomes" id="UP000008672">
    <property type="component" value="Unassembled WGS sequence"/>
</dbReference>
<dbReference type="Ensembl" id="ENSLACT00000007743.1">
    <property type="protein sequence ID" value="ENSLACP00000007679.1"/>
    <property type="gene ID" value="ENSLACG00000006803.1"/>
</dbReference>
<feature type="binding site" evidence="5">
    <location>
        <position position="59"/>
    </location>
    <ligand>
        <name>Ca(2+)</name>
        <dbReference type="ChEBI" id="CHEBI:29108"/>
        <label>1</label>
    </ligand>
</feature>
<feature type="domain" description="EF-hand" evidence="7">
    <location>
        <begin position="35"/>
        <end position="70"/>
    </location>
</feature>
<dbReference type="eggNOG" id="KOG0027">
    <property type="taxonomic scope" value="Eukaryota"/>
</dbReference>
<feature type="binding site" evidence="5">
    <location>
        <position position="87"/>
    </location>
    <ligand>
        <name>Ca(2+)</name>
        <dbReference type="ChEBI" id="CHEBI:29108"/>
        <label>1</label>
    </ligand>
</feature>
<dbReference type="PROSITE" id="PS50222">
    <property type="entry name" value="EF_HAND_2"/>
    <property type="match status" value="2"/>
</dbReference>
<dbReference type="Gene3D" id="1.10.238.10">
    <property type="entry name" value="EF-hand"/>
    <property type="match status" value="1"/>
</dbReference>
<feature type="binding site" evidence="5">
    <location>
        <position position="52"/>
    </location>
    <ligand>
        <name>Ca(2+)</name>
        <dbReference type="ChEBI" id="CHEBI:29108"/>
        <label>1</label>
    </ligand>
</feature>
<dbReference type="PANTHER" id="PTHR11653">
    <property type="entry name" value="PARVALBUMIN ALPHA"/>
    <property type="match status" value="1"/>
</dbReference>
<dbReference type="Bgee" id="ENSLACG00000006803">
    <property type="expression patterns" value="Expressed in post-anal tail muscle"/>
</dbReference>
<dbReference type="GO" id="GO:0005737">
    <property type="term" value="C:cytoplasm"/>
    <property type="evidence" value="ECO:0007669"/>
    <property type="project" value="TreeGrafter"/>
</dbReference>
<dbReference type="PRINTS" id="PR01697">
    <property type="entry name" value="PARVALBUMIN"/>
</dbReference>
<evidence type="ECO:0000313" key="8">
    <source>
        <dbReference type="Ensembl" id="ENSLACP00000007679.1"/>
    </source>
</evidence>
<dbReference type="AlphaFoldDB" id="H3ADF8"/>
<organism evidence="8 9">
    <name type="scientific">Latimeria chalumnae</name>
    <name type="common">Coelacanth</name>
    <dbReference type="NCBI Taxonomy" id="7897"/>
    <lineage>
        <taxon>Eukaryota</taxon>
        <taxon>Metazoa</taxon>
        <taxon>Chordata</taxon>
        <taxon>Craniata</taxon>
        <taxon>Vertebrata</taxon>
        <taxon>Euteleostomi</taxon>
        <taxon>Coelacanthiformes</taxon>
        <taxon>Coelacanthidae</taxon>
        <taxon>Latimeria</taxon>
    </lineage>
</organism>
<dbReference type="InterPro" id="IPR011992">
    <property type="entry name" value="EF-hand-dom_pair"/>
</dbReference>
<dbReference type="GeneTree" id="ENSGT00940000163861"/>
<dbReference type="STRING" id="7897.ENSLACP00000007679"/>
<protein>
    <recommendedName>
        <fullName evidence="6">Parvalbumin</fullName>
    </recommendedName>
</protein>
<comment type="function">
    <text evidence="6">In muscle, parvalbumin is thought to be involved in relaxation after contraction. It binds two calcium ions.</text>
</comment>
<reference evidence="8" key="3">
    <citation type="submission" date="2025-09" db="UniProtKB">
        <authorList>
            <consortium name="Ensembl"/>
        </authorList>
    </citation>
    <scope>IDENTIFICATION</scope>
</reference>
<reference evidence="8" key="2">
    <citation type="submission" date="2025-08" db="UniProtKB">
        <authorList>
            <consortium name="Ensembl"/>
        </authorList>
    </citation>
    <scope>IDENTIFICATION</scope>
</reference>
<dbReference type="InterPro" id="IPR002048">
    <property type="entry name" value="EF_hand_dom"/>
</dbReference>
<feature type="binding site" evidence="5">
    <location>
        <position position="48"/>
    </location>
    <ligand>
        <name>Ca(2+)</name>
        <dbReference type="ChEBI" id="CHEBI:29108"/>
        <label>1</label>
    </ligand>
</feature>
<dbReference type="InterPro" id="IPR008080">
    <property type="entry name" value="Parvalbumin"/>
</dbReference>
<evidence type="ECO:0000256" key="6">
    <source>
        <dbReference type="RuleBase" id="RU368048"/>
    </source>
</evidence>